<proteinExistence type="inferred from homology"/>
<comment type="similarity">
    <text evidence="2 5">Belongs to the universal stress protein A family.</text>
</comment>
<evidence type="ECO:0000256" key="1">
    <source>
        <dbReference type="ARBA" id="ARBA00004496"/>
    </source>
</evidence>
<comment type="caution">
    <text evidence="7">The sequence shown here is derived from an EMBL/GenBank/DDBJ whole genome shotgun (WGS) entry which is preliminary data.</text>
</comment>
<dbReference type="Pfam" id="PF00582">
    <property type="entry name" value="Usp"/>
    <property type="match status" value="1"/>
</dbReference>
<dbReference type="PIRSF" id="PIRSF006276">
    <property type="entry name" value="UspA"/>
    <property type="match status" value="1"/>
</dbReference>
<dbReference type="PANTHER" id="PTHR46268">
    <property type="entry name" value="STRESS RESPONSE PROTEIN NHAX"/>
    <property type="match status" value="1"/>
</dbReference>
<evidence type="ECO:0000313" key="7">
    <source>
        <dbReference type="EMBL" id="ETW94068.1"/>
    </source>
</evidence>
<accession>W4L7L4</accession>
<evidence type="ECO:0000256" key="3">
    <source>
        <dbReference type="ARBA" id="ARBA00011738"/>
    </source>
</evidence>
<dbReference type="PANTHER" id="PTHR46268:SF23">
    <property type="entry name" value="UNIVERSAL STRESS PROTEIN A-RELATED"/>
    <property type="match status" value="1"/>
</dbReference>
<protein>
    <recommendedName>
        <fullName evidence="5">Universal stress protein</fullName>
    </recommendedName>
</protein>
<dbReference type="CDD" id="cd00293">
    <property type="entry name" value="USP-like"/>
    <property type="match status" value="1"/>
</dbReference>
<dbReference type="AlphaFoldDB" id="W4L7L4"/>
<dbReference type="EMBL" id="AZHW01001125">
    <property type="protein sequence ID" value="ETW94068.1"/>
    <property type="molecule type" value="Genomic_DNA"/>
</dbReference>
<evidence type="ECO:0000256" key="2">
    <source>
        <dbReference type="ARBA" id="ARBA00008791"/>
    </source>
</evidence>
<evidence type="ECO:0000256" key="4">
    <source>
        <dbReference type="ARBA" id="ARBA00022490"/>
    </source>
</evidence>
<evidence type="ECO:0000256" key="5">
    <source>
        <dbReference type="PIRNR" id="PIRNR006276"/>
    </source>
</evidence>
<dbReference type="HOGENOM" id="CLU_049301_11_2_7"/>
<comment type="subcellular location">
    <subcellularLocation>
        <location evidence="1 5">Cytoplasm</location>
    </subcellularLocation>
</comment>
<comment type="subunit">
    <text evidence="3">Homodimer.</text>
</comment>
<keyword evidence="4 5" id="KW-0963">Cytoplasm</keyword>
<dbReference type="Proteomes" id="UP000019141">
    <property type="component" value="Unassembled WGS sequence"/>
</dbReference>
<dbReference type="InterPro" id="IPR006015">
    <property type="entry name" value="Universal_stress_UspA"/>
</dbReference>
<evidence type="ECO:0000259" key="6">
    <source>
        <dbReference type="Pfam" id="PF00582"/>
    </source>
</evidence>
<gene>
    <name evidence="7" type="ORF">ETSY1_36485</name>
</gene>
<reference evidence="7 8" key="1">
    <citation type="journal article" date="2014" name="Nature">
        <title>An environmental bacterial taxon with a large and distinct metabolic repertoire.</title>
        <authorList>
            <person name="Wilson M.C."/>
            <person name="Mori T."/>
            <person name="Ruckert C."/>
            <person name="Uria A.R."/>
            <person name="Helf M.J."/>
            <person name="Takada K."/>
            <person name="Gernert C."/>
            <person name="Steffens U.A."/>
            <person name="Heycke N."/>
            <person name="Schmitt S."/>
            <person name="Rinke C."/>
            <person name="Helfrich E.J."/>
            <person name="Brachmann A.O."/>
            <person name="Gurgui C."/>
            <person name="Wakimoto T."/>
            <person name="Kracht M."/>
            <person name="Crusemann M."/>
            <person name="Hentschel U."/>
            <person name="Abe I."/>
            <person name="Matsunaga S."/>
            <person name="Kalinowski J."/>
            <person name="Takeyama H."/>
            <person name="Piel J."/>
        </authorList>
    </citation>
    <scope>NUCLEOTIDE SEQUENCE [LARGE SCALE GENOMIC DNA]</scope>
    <source>
        <strain evidence="8">TSY1</strain>
    </source>
</reference>
<keyword evidence="8" id="KW-1185">Reference proteome</keyword>
<sequence>MTMATHILAAVDLSDVTPKVIAYARQLAEGWNARLTVLHVVHDLSYYSGVFITSTPLNTLQHNMETEAKEHLQAWCEDESGSDVMCEPLVLAGRPIAEIARLIRELEVDCLVIGAHSMDKAEHQLFGSTAERLLHHIQCPTVVIPPQPIEYVTNA</sequence>
<dbReference type="InterPro" id="IPR014729">
    <property type="entry name" value="Rossmann-like_a/b/a_fold"/>
</dbReference>
<dbReference type="GO" id="GO:0005737">
    <property type="term" value="C:cytoplasm"/>
    <property type="evidence" value="ECO:0007669"/>
    <property type="project" value="UniProtKB-SubCell"/>
</dbReference>
<dbReference type="SUPFAM" id="SSF52402">
    <property type="entry name" value="Adenine nucleotide alpha hydrolases-like"/>
    <property type="match status" value="1"/>
</dbReference>
<name>W4L7L4_ENTF1</name>
<evidence type="ECO:0000313" key="8">
    <source>
        <dbReference type="Proteomes" id="UP000019141"/>
    </source>
</evidence>
<organism evidence="7 8">
    <name type="scientific">Entotheonella factor</name>
    <dbReference type="NCBI Taxonomy" id="1429438"/>
    <lineage>
        <taxon>Bacteria</taxon>
        <taxon>Pseudomonadati</taxon>
        <taxon>Nitrospinota/Tectimicrobiota group</taxon>
        <taxon>Candidatus Tectimicrobiota</taxon>
        <taxon>Candidatus Entotheonellia</taxon>
        <taxon>Candidatus Entotheonellales</taxon>
        <taxon>Candidatus Entotheonellaceae</taxon>
        <taxon>Candidatus Entotheonella</taxon>
    </lineage>
</organism>
<dbReference type="PRINTS" id="PR01438">
    <property type="entry name" value="UNVRSLSTRESS"/>
</dbReference>
<dbReference type="Gene3D" id="3.40.50.620">
    <property type="entry name" value="HUPs"/>
    <property type="match status" value="1"/>
</dbReference>
<dbReference type="InterPro" id="IPR006016">
    <property type="entry name" value="UspA"/>
</dbReference>
<feature type="domain" description="UspA" evidence="6">
    <location>
        <begin position="3"/>
        <end position="145"/>
    </location>
</feature>